<gene>
    <name evidence="1" type="ORF">IWW38_002520</name>
</gene>
<organism evidence="1 2">
    <name type="scientific">Coemansia aciculifera</name>
    <dbReference type="NCBI Taxonomy" id="417176"/>
    <lineage>
        <taxon>Eukaryota</taxon>
        <taxon>Fungi</taxon>
        <taxon>Fungi incertae sedis</taxon>
        <taxon>Zoopagomycota</taxon>
        <taxon>Kickxellomycotina</taxon>
        <taxon>Kickxellomycetes</taxon>
        <taxon>Kickxellales</taxon>
        <taxon>Kickxellaceae</taxon>
        <taxon>Coemansia</taxon>
    </lineage>
</organism>
<feature type="non-terminal residue" evidence="1">
    <location>
        <position position="448"/>
    </location>
</feature>
<name>A0ACC1M3P2_9FUNG</name>
<evidence type="ECO:0000313" key="1">
    <source>
        <dbReference type="EMBL" id="KAJ2894605.1"/>
    </source>
</evidence>
<proteinExistence type="predicted"/>
<evidence type="ECO:0000313" key="2">
    <source>
        <dbReference type="Proteomes" id="UP001139981"/>
    </source>
</evidence>
<comment type="caution">
    <text evidence="1">The sequence shown here is derived from an EMBL/GenBank/DDBJ whole genome shotgun (WGS) entry which is preliminary data.</text>
</comment>
<accession>A0ACC1M3P2</accession>
<sequence>MMCELHKQLPVDTTRLLLRAIHPKFTNCKGGPDEAARSLYMYTKLLNCILVVSQLRKAERDKIVVLRLAMGQCMRRLVDPRFARSPEEAQMFVRRLEQISTSSSQPLRLTLFDLRLLVLGAWKSHRHLLVPYLYQLACKQQVSGNESSFQRLSAVVLSFYVREYTNADECVAPSVITGILEDLNQRGIRFSPHHYSTLILYFGKTNNMGEALRLLERAMDDPESRKTEAIYYNTFRAFACSLAPQTARQSQAQQRQQQQQSEDLEPPGTLDPGSSNDGLDYIDELDAYNAEDYAIGGEAAPGEYETAQDGNLARLDNANLRPEYIQAARICSTIFQTMVSHNFAIGFRTYRELIHCMLQFGMQDKARKIFEFAVDSLEGCDIKAHLILFYLRHTTRSPHQMRQALYSIMQTMPSVETAMRSLSKRTLVDQFGIFDGNLQAFVERRVRP</sequence>
<dbReference type="Proteomes" id="UP001139981">
    <property type="component" value="Unassembled WGS sequence"/>
</dbReference>
<dbReference type="EMBL" id="JANBVB010000388">
    <property type="protein sequence ID" value="KAJ2894605.1"/>
    <property type="molecule type" value="Genomic_DNA"/>
</dbReference>
<protein>
    <submittedName>
        <fullName evidence="1">Uncharacterized protein</fullName>
    </submittedName>
</protein>
<keyword evidence="2" id="KW-1185">Reference proteome</keyword>
<reference evidence="1" key="1">
    <citation type="submission" date="2022-07" db="EMBL/GenBank/DDBJ databases">
        <title>Phylogenomic reconstructions and comparative analyses of Kickxellomycotina fungi.</title>
        <authorList>
            <person name="Reynolds N.K."/>
            <person name="Stajich J.E."/>
            <person name="Barry K."/>
            <person name="Grigoriev I.V."/>
            <person name="Crous P."/>
            <person name="Smith M.E."/>
        </authorList>
    </citation>
    <scope>NUCLEOTIDE SEQUENCE</scope>
    <source>
        <strain evidence="1">CBS 190363</strain>
    </source>
</reference>